<proteinExistence type="predicted"/>
<dbReference type="Proteomes" id="UP000002051">
    <property type="component" value="Unassembled WGS sequence"/>
</dbReference>
<dbReference type="InterPro" id="IPR056924">
    <property type="entry name" value="SH3_Tf2-1"/>
</dbReference>
<evidence type="ECO:0000313" key="4">
    <source>
        <dbReference type="EnsemblPlants" id="AES58986"/>
    </source>
</evidence>
<reference evidence="3 5" key="2">
    <citation type="journal article" date="2014" name="BMC Genomics">
        <title>An improved genome release (version Mt4.0) for the model legume Medicago truncatula.</title>
        <authorList>
            <person name="Tang H."/>
            <person name="Krishnakumar V."/>
            <person name="Bidwell S."/>
            <person name="Rosen B."/>
            <person name="Chan A."/>
            <person name="Zhou S."/>
            <person name="Gentzbittel L."/>
            <person name="Childs K.L."/>
            <person name="Yandell M."/>
            <person name="Gundlach H."/>
            <person name="Mayer K.F."/>
            <person name="Schwartz D.C."/>
            <person name="Town C.D."/>
        </authorList>
    </citation>
    <scope>GENOME REANNOTATION</scope>
    <source>
        <strain evidence="4 5">cv. Jemalong A17</strain>
    </source>
</reference>
<dbReference type="EMBL" id="CM001217">
    <property type="protein sequence ID" value="AES58986.1"/>
    <property type="molecule type" value="Genomic_DNA"/>
</dbReference>
<protein>
    <recommendedName>
        <fullName evidence="1">Tf2-1-like SH3-like domain-containing protein</fullName>
    </recommendedName>
</protein>
<name>G7I6X8_MEDTR</name>
<dbReference type="EMBL" id="CM001217">
    <property type="protein sequence ID" value="AES58989.1"/>
    <property type="molecule type" value="Genomic_DNA"/>
</dbReference>
<organism evidence="3 5">
    <name type="scientific">Medicago truncatula</name>
    <name type="common">Barrel medic</name>
    <name type="synonym">Medicago tribuloides</name>
    <dbReference type="NCBI Taxonomy" id="3880"/>
    <lineage>
        <taxon>Eukaryota</taxon>
        <taxon>Viridiplantae</taxon>
        <taxon>Streptophyta</taxon>
        <taxon>Embryophyta</taxon>
        <taxon>Tracheophyta</taxon>
        <taxon>Spermatophyta</taxon>
        <taxon>Magnoliopsida</taxon>
        <taxon>eudicotyledons</taxon>
        <taxon>Gunneridae</taxon>
        <taxon>Pentapetalae</taxon>
        <taxon>rosids</taxon>
        <taxon>fabids</taxon>
        <taxon>Fabales</taxon>
        <taxon>Fabaceae</taxon>
        <taxon>Papilionoideae</taxon>
        <taxon>50 kb inversion clade</taxon>
        <taxon>NPAAA clade</taxon>
        <taxon>Hologalegina</taxon>
        <taxon>IRL clade</taxon>
        <taxon>Trifolieae</taxon>
        <taxon>Medicago</taxon>
    </lineage>
</organism>
<gene>
    <name evidence="2" type="ordered locus">MTR_1g012170</name>
    <name evidence="3" type="ordered locus">MTR_1g012200</name>
</gene>
<evidence type="ECO:0000313" key="5">
    <source>
        <dbReference type="Proteomes" id="UP000002051"/>
    </source>
</evidence>
<dbReference type="Pfam" id="PF24626">
    <property type="entry name" value="SH3_Tf2-1"/>
    <property type="match status" value="1"/>
</dbReference>
<dbReference type="AlphaFoldDB" id="G7I6X8"/>
<sequence length="84" mass="9247">MCSANLNADAHTLKYYGCFLVTKKTGAVAFHQQLPVKARIHPAFHVSQLKLGVGGKPIEAELPTEFATEGVRTTSQVKFWVFTL</sequence>
<evidence type="ECO:0000259" key="1">
    <source>
        <dbReference type="Pfam" id="PF24626"/>
    </source>
</evidence>
<dbReference type="PaxDb" id="3880-AES58986"/>
<dbReference type="EnsemblPlants" id="AES58989">
    <property type="protein sequence ID" value="AES58989"/>
    <property type="gene ID" value="MTR_1g012200"/>
</dbReference>
<evidence type="ECO:0000313" key="2">
    <source>
        <dbReference type="EMBL" id="AES58986.1"/>
    </source>
</evidence>
<dbReference type="HOGENOM" id="CLU_2530830_0_0_1"/>
<accession>G7I6X8</accession>
<evidence type="ECO:0000313" key="3">
    <source>
        <dbReference type="EMBL" id="AES58989.1"/>
    </source>
</evidence>
<keyword evidence="5" id="KW-1185">Reference proteome</keyword>
<dbReference type="EnsemblPlants" id="AES58986">
    <property type="protein sequence ID" value="AES58986"/>
    <property type="gene ID" value="MTR_1g012170"/>
</dbReference>
<reference evidence="3 5" key="1">
    <citation type="journal article" date="2011" name="Nature">
        <title>The Medicago genome provides insight into the evolution of rhizobial symbioses.</title>
        <authorList>
            <person name="Young N.D."/>
            <person name="Debelle F."/>
            <person name="Oldroyd G.E."/>
            <person name="Geurts R."/>
            <person name="Cannon S.B."/>
            <person name="Udvardi M.K."/>
            <person name="Benedito V.A."/>
            <person name="Mayer K.F."/>
            <person name="Gouzy J."/>
            <person name="Schoof H."/>
            <person name="Van de Peer Y."/>
            <person name="Proost S."/>
            <person name="Cook D.R."/>
            <person name="Meyers B.C."/>
            <person name="Spannagl M."/>
            <person name="Cheung F."/>
            <person name="De Mita S."/>
            <person name="Krishnakumar V."/>
            <person name="Gundlach H."/>
            <person name="Zhou S."/>
            <person name="Mudge J."/>
            <person name="Bharti A.K."/>
            <person name="Murray J.D."/>
            <person name="Naoumkina M.A."/>
            <person name="Rosen B."/>
            <person name="Silverstein K.A."/>
            <person name="Tang H."/>
            <person name="Rombauts S."/>
            <person name="Zhao P.X."/>
            <person name="Zhou P."/>
            <person name="Barbe V."/>
            <person name="Bardou P."/>
            <person name="Bechner M."/>
            <person name="Bellec A."/>
            <person name="Berger A."/>
            <person name="Berges H."/>
            <person name="Bidwell S."/>
            <person name="Bisseling T."/>
            <person name="Choisne N."/>
            <person name="Couloux A."/>
            <person name="Denny R."/>
            <person name="Deshpande S."/>
            <person name="Dai X."/>
            <person name="Doyle J.J."/>
            <person name="Dudez A.M."/>
            <person name="Farmer A.D."/>
            <person name="Fouteau S."/>
            <person name="Franken C."/>
            <person name="Gibelin C."/>
            <person name="Gish J."/>
            <person name="Goldstein S."/>
            <person name="Gonzalez A.J."/>
            <person name="Green P.J."/>
            <person name="Hallab A."/>
            <person name="Hartog M."/>
            <person name="Hua A."/>
            <person name="Humphray S.J."/>
            <person name="Jeong D.H."/>
            <person name="Jing Y."/>
            <person name="Jocker A."/>
            <person name="Kenton S.M."/>
            <person name="Kim D.J."/>
            <person name="Klee K."/>
            <person name="Lai H."/>
            <person name="Lang C."/>
            <person name="Lin S."/>
            <person name="Macmil S.L."/>
            <person name="Magdelenat G."/>
            <person name="Matthews L."/>
            <person name="McCorrison J."/>
            <person name="Monaghan E.L."/>
            <person name="Mun J.H."/>
            <person name="Najar F.Z."/>
            <person name="Nicholson C."/>
            <person name="Noirot C."/>
            <person name="O'Bleness M."/>
            <person name="Paule C.R."/>
            <person name="Poulain J."/>
            <person name="Prion F."/>
            <person name="Qin B."/>
            <person name="Qu C."/>
            <person name="Retzel E.F."/>
            <person name="Riddle C."/>
            <person name="Sallet E."/>
            <person name="Samain S."/>
            <person name="Samson N."/>
            <person name="Sanders I."/>
            <person name="Saurat O."/>
            <person name="Scarpelli C."/>
            <person name="Schiex T."/>
            <person name="Segurens B."/>
            <person name="Severin A.J."/>
            <person name="Sherrier D.J."/>
            <person name="Shi R."/>
            <person name="Sims S."/>
            <person name="Singer S.R."/>
            <person name="Sinharoy S."/>
            <person name="Sterck L."/>
            <person name="Viollet A."/>
            <person name="Wang B.B."/>
            <person name="Wang K."/>
            <person name="Wang M."/>
            <person name="Wang X."/>
            <person name="Warfsmann J."/>
            <person name="Weissenbach J."/>
            <person name="White D.D."/>
            <person name="White J.D."/>
            <person name="Wiley G.B."/>
            <person name="Wincker P."/>
            <person name="Xing Y."/>
            <person name="Yang L."/>
            <person name="Yao Z."/>
            <person name="Ying F."/>
            <person name="Zhai J."/>
            <person name="Zhou L."/>
            <person name="Zuber A."/>
            <person name="Denarie J."/>
            <person name="Dixon R.A."/>
            <person name="May G.D."/>
            <person name="Schwartz D.C."/>
            <person name="Rogers J."/>
            <person name="Quetier F."/>
            <person name="Town C.D."/>
            <person name="Roe B.A."/>
        </authorList>
    </citation>
    <scope>NUCLEOTIDE SEQUENCE [LARGE SCALE GENOMIC DNA]</scope>
    <source>
        <strain evidence="3">A17</strain>
        <strain evidence="4 5">cv. Jemalong A17</strain>
    </source>
</reference>
<feature type="domain" description="Tf2-1-like SH3-like" evidence="1">
    <location>
        <begin position="14"/>
        <end position="50"/>
    </location>
</feature>
<reference evidence="4" key="3">
    <citation type="submission" date="2015-04" db="UniProtKB">
        <authorList>
            <consortium name="EnsemblPlants"/>
        </authorList>
    </citation>
    <scope>IDENTIFICATION</scope>
    <source>
        <strain evidence="4">cv. Jemalong A17</strain>
    </source>
</reference>